<proteinExistence type="predicted"/>
<name>A0A822EVS4_9BILA</name>
<comment type="caution">
    <text evidence="1">The sequence shown here is derived from an EMBL/GenBank/DDBJ whole genome shotgun (WGS) entry which is preliminary data.</text>
</comment>
<organism evidence="1 2">
    <name type="scientific">Rotaria socialis</name>
    <dbReference type="NCBI Taxonomy" id="392032"/>
    <lineage>
        <taxon>Eukaryota</taxon>
        <taxon>Metazoa</taxon>
        <taxon>Spiralia</taxon>
        <taxon>Gnathifera</taxon>
        <taxon>Rotifera</taxon>
        <taxon>Eurotatoria</taxon>
        <taxon>Bdelloidea</taxon>
        <taxon>Philodinida</taxon>
        <taxon>Philodinidae</taxon>
        <taxon>Rotaria</taxon>
    </lineage>
</organism>
<gene>
    <name evidence="1" type="ORF">QYT958_LOCUS45157</name>
</gene>
<evidence type="ECO:0000313" key="1">
    <source>
        <dbReference type="EMBL" id="CAF5106896.1"/>
    </source>
</evidence>
<reference evidence="1" key="1">
    <citation type="submission" date="2021-02" db="EMBL/GenBank/DDBJ databases">
        <authorList>
            <person name="Nowell W R."/>
        </authorList>
    </citation>
    <scope>NUCLEOTIDE SEQUENCE</scope>
</reference>
<feature type="non-terminal residue" evidence="1">
    <location>
        <position position="33"/>
    </location>
</feature>
<sequence>MAHPSTAKLADKIRREQSKFEIDIQQMLQGHQP</sequence>
<dbReference type="AlphaFoldDB" id="A0A822EVS4"/>
<protein>
    <submittedName>
        <fullName evidence="1">Uncharacterized protein</fullName>
    </submittedName>
</protein>
<dbReference type="Proteomes" id="UP000663848">
    <property type="component" value="Unassembled WGS sequence"/>
</dbReference>
<dbReference type="EMBL" id="CAJOBR010073672">
    <property type="protein sequence ID" value="CAF5106896.1"/>
    <property type="molecule type" value="Genomic_DNA"/>
</dbReference>
<evidence type="ECO:0000313" key="2">
    <source>
        <dbReference type="Proteomes" id="UP000663848"/>
    </source>
</evidence>
<accession>A0A822EVS4</accession>